<evidence type="ECO:0000256" key="10">
    <source>
        <dbReference type="ARBA" id="ARBA00029605"/>
    </source>
</evidence>
<evidence type="ECO:0000256" key="2">
    <source>
        <dbReference type="ARBA" id="ARBA00004496"/>
    </source>
</evidence>
<feature type="signal peptide" evidence="11">
    <location>
        <begin position="1"/>
        <end position="27"/>
    </location>
</feature>
<comment type="subcellular location">
    <subcellularLocation>
        <location evidence="2">Cytoplasm</location>
    </subcellularLocation>
</comment>
<dbReference type="EMBL" id="JACOAF010000053">
    <property type="protein sequence ID" value="MBC3542101.1"/>
    <property type="molecule type" value="Genomic_DNA"/>
</dbReference>
<organism evidence="13 14">
    <name type="scientific">Rufibacter sediminis</name>
    <dbReference type="NCBI Taxonomy" id="2762756"/>
    <lineage>
        <taxon>Bacteria</taxon>
        <taxon>Pseudomonadati</taxon>
        <taxon>Bacteroidota</taxon>
        <taxon>Cytophagia</taxon>
        <taxon>Cytophagales</taxon>
        <taxon>Hymenobacteraceae</taxon>
        <taxon>Rufibacter</taxon>
    </lineage>
</organism>
<protein>
    <recommendedName>
        <fullName evidence="5">Proline iminopeptidase</fullName>
        <ecNumber evidence="4">3.4.11.5</ecNumber>
    </recommendedName>
    <alternativeName>
        <fullName evidence="10">Prolyl aminopeptidase</fullName>
    </alternativeName>
</protein>
<sequence>MKSLGFTLSYWCIALFLSLPFLGTAQAKKGSPPSTRPFLQEKSFIQINGQEQWVTLQGNPSKPVLLFLHGGPGSPLSPYADQMYGAWAKDFLLVQWDQRGSGKTFGRIAPSEISPEFLKANPLTLEQMTSDGIALAEYLIQRLGKTKVILLGTSWGSVLGMEMALKRPDLFHAYVGHSQVVNASQNFTAAYQKVLQLAQQADDQPSLTLLRSLGAPPYTAAKSYGQMLRVVKKYERERSLPAPSAWMVLSPEYDKEPENQHRADGDDYSFVHFTGDERLGVPAMASGINYLRDGFELKVPAFYLQGEEDILTPPELTTAFFQKLKAPQKSLVLLPQTAHGFNQQVLDAQLKILQEKVLPLLQ</sequence>
<evidence type="ECO:0000256" key="8">
    <source>
        <dbReference type="ARBA" id="ARBA00022670"/>
    </source>
</evidence>
<evidence type="ECO:0000313" key="14">
    <source>
        <dbReference type="Proteomes" id="UP000659698"/>
    </source>
</evidence>
<dbReference type="PRINTS" id="PR00793">
    <property type="entry name" value="PROAMNOPTASE"/>
</dbReference>
<keyword evidence="8" id="KW-0645">Protease</keyword>
<feature type="chain" id="PRO_5046814370" description="Proline iminopeptidase" evidence="11">
    <location>
        <begin position="28"/>
        <end position="362"/>
    </location>
</feature>
<accession>A0ABR6VY55</accession>
<dbReference type="InterPro" id="IPR029058">
    <property type="entry name" value="AB_hydrolase_fold"/>
</dbReference>
<evidence type="ECO:0000256" key="9">
    <source>
        <dbReference type="ARBA" id="ARBA00022801"/>
    </source>
</evidence>
<evidence type="ECO:0000256" key="3">
    <source>
        <dbReference type="ARBA" id="ARBA00010088"/>
    </source>
</evidence>
<keyword evidence="7" id="KW-0963">Cytoplasm</keyword>
<dbReference type="InterPro" id="IPR005944">
    <property type="entry name" value="Pro_iminopeptidase"/>
</dbReference>
<dbReference type="RefSeq" id="WP_186641694.1">
    <property type="nucleotide sequence ID" value="NZ_JACOAF010000053.1"/>
</dbReference>
<name>A0ABR6VY55_9BACT</name>
<dbReference type="GO" id="GO:0016787">
    <property type="term" value="F:hydrolase activity"/>
    <property type="evidence" value="ECO:0007669"/>
    <property type="project" value="UniProtKB-KW"/>
</dbReference>
<dbReference type="InterPro" id="IPR000073">
    <property type="entry name" value="AB_hydrolase_1"/>
</dbReference>
<evidence type="ECO:0000313" key="13">
    <source>
        <dbReference type="EMBL" id="MBC3542101.1"/>
    </source>
</evidence>
<keyword evidence="11" id="KW-0732">Signal</keyword>
<reference evidence="13 14" key="1">
    <citation type="journal article" date="2019" name="Int. J. Syst. Evol. Microbiol.">
        <title>Rufibacter sediminis sp. nov., isolated from freshwater lake sediment.</title>
        <authorList>
            <person name="Qu J.H."/>
            <person name="Zhang L.J."/>
            <person name="Fu Y.H."/>
            <person name="Li H.F."/>
        </authorList>
    </citation>
    <scope>NUCLEOTIDE SEQUENCE [LARGE SCALE GENOMIC DNA]</scope>
    <source>
        <strain evidence="13 14">H-1</strain>
    </source>
</reference>
<evidence type="ECO:0000256" key="6">
    <source>
        <dbReference type="ARBA" id="ARBA00022438"/>
    </source>
</evidence>
<proteinExistence type="inferred from homology"/>
<evidence type="ECO:0000256" key="4">
    <source>
        <dbReference type="ARBA" id="ARBA00012568"/>
    </source>
</evidence>
<dbReference type="PANTHER" id="PTHR43722:SF1">
    <property type="entry name" value="PROLINE IMINOPEPTIDASE"/>
    <property type="match status" value="1"/>
</dbReference>
<keyword evidence="6" id="KW-0031">Aminopeptidase</keyword>
<evidence type="ECO:0000256" key="5">
    <source>
        <dbReference type="ARBA" id="ARBA00021843"/>
    </source>
</evidence>
<evidence type="ECO:0000256" key="7">
    <source>
        <dbReference type="ARBA" id="ARBA00022490"/>
    </source>
</evidence>
<dbReference type="SUPFAM" id="SSF53474">
    <property type="entry name" value="alpha/beta-Hydrolases"/>
    <property type="match status" value="1"/>
</dbReference>
<comment type="catalytic activity">
    <reaction evidence="1">
        <text>Release of N-terminal proline from a peptide.</text>
        <dbReference type="EC" id="3.4.11.5"/>
    </reaction>
</comment>
<comment type="caution">
    <text evidence="13">The sequence shown here is derived from an EMBL/GenBank/DDBJ whole genome shotgun (WGS) entry which is preliminary data.</text>
</comment>
<dbReference type="Gene3D" id="3.40.50.1820">
    <property type="entry name" value="alpha/beta hydrolase"/>
    <property type="match status" value="1"/>
</dbReference>
<keyword evidence="9 13" id="KW-0378">Hydrolase</keyword>
<feature type="domain" description="AB hydrolase-1" evidence="12">
    <location>
        <begin position="63"/>
        <end position="339"/>
    </location>
</feature>
<dbReference type="Proteomes" id="UP000659698">
    <property type="component" value="Unassembled WGS sequence"/>
</dbReference>
<evidence type="ECO:0000256" key="11">
    <source>
        <dbReference type="SAM" id="SignalP"/>
    </source>
</evidence>
<dbReference type="EC" id="3.4.11.5" evidence="4"/>
<evidence type="ECO:0000259" key="12">
    <source>
        <dbReference type="Pfam" id="PF00561"/>
    </source>
</evidence>
<evidence type="ECO:0000256" key="1">
    <source>
        <dbReference type="ARBA" id="ARBA00001585"/>
    </source>
</evidence>
<dbReference type="InterPro" id="IPR002410">
    <property type="entry name" value="Peptidase_S33"/>
</dbReference>
<dbReference type="Pfam" id="PF00561">
    <property type="entry name" value="Abhydrolase_1"/>
    <property type="match status" value="1"/>
</dbReference>
<keyword evidence="14" id="KW-1185">Reference proteome</keyword>
<dbReference type="PANTHER" id="PTHR43722">
    <property type="entry name" value="PROLINE IMINOPEPTIDASE"/>
    <property type="match status" value="1"/>
</dbReference>
<comment type="similarity">
    <text evidence="3">Belongs to the peptidase S33 family.</text>
</comment>
<gene>
    <name evidence="13" type="ORF">H7U12_20615</name>
</gene>